<organism evidence="1">
    <name type="scientific">Siphoviridae sp. ctRwl19</name>
    <dbReference type="NCBI Taxonomy" id="2827871"/>
    <lineage>
        <taxon>Viruses</taxon>
        <taxon>Duplodnaviria</taxon>
        <taxon>Heunggongvirae</taxon>
        <taxon>Uroviricota</taxon>
        <taxon>Caudoviricetes</taxon>
    </lineage>
</organism>
<dbReference type="EMBL" id="BK032716">
    <property type="protein sequence ID" value="DAF56488.1"/>
    <property type="molecule type" value="Genomic_DNA"/>
</dbReference>
<proteinExistence type="predicted"/>
<protein>
    <submittedName>
        <fullName evidence="1">Uncharacterized protein</fullName>
    </submittedName>
</protein>
<name>A0A8S5T041_9CAUD</name>
<accession>A0A8S5T041</accession>
<evidence type="ECO:0000313" key="1">
    <source>
        <dbReference type="EMBL" id="DAF56488.1"/>
    </source>
</evidence>
<sequence length="96" mass="10590">MQFNKILNPVYSTIASFSIQEDGSINAKYVVGSGADSGDSVTDFTPITSEYKWIDGETANAIMDKPLTKEETSKSLKQVTIDRIYTHLKENGLIVI</sequence>
<reference evidence="1" key="1">
    <citation type="journal article" date="2021" name="Proc. Natl. Acad. Sci. U.S.A.">
        <title>A Catalog of Tens of Thousands of Viruses from Human Metagenomes Reveals Hidden Associations with Chronic Diseases.</title>
        <authorList>
            <person name="Tisza M.J."/>
            <person name="Buck C.B."/>
        </authorList>
    </citation>
    <scope>NUCLEOTIDE SEQUENCE</scope>
    <source>
        <strain evidence="1">CtRwl19</strain>
    </source>
</reference>